<protein>
    <submittedName>
        <fullName evidence="1">Protein-lysine N-methyltransferase</fullName>
    </submittedName>
</protein>
<dbReference type="Proteomes" id="UP000829398">
    <property type="component" value="Chromosome 3"/>
</dbReference>
<sequence length="388" mass="41585">MATAAEVETEEETEMMKMVKLGSYDGKVRLLIVSGDSESESAAEETMLLWGIQQPTLSKPNAFVAQSSLNLRIDACGHSLSILQSPSSLGTPGVTGSVMWDSGVVLGKFLEHAVDSGMLLLHGKKIVELGSGCGLVGCIAALLGAQVILTDLPDRLRLLKKNIQNNLRHGDLRGSAVVTELTWGDDPDQDLIQPLPDYDSVLEYFLEAAMKDFVIGRVEQTQWHPDYCSPRAVVYILVKKKDAFRPEGSGLAAKRAFVNISAKLYVKCMFVGYSSTKTSSDEQTSGSKVPRAGISCKSLVSGGAGAGISSSSTSMPSTRPISGWKHKAIPATFLLRAESRKPDQRQLARCALQSENQGTKATQPPTTTEMEHPLSRGGEITSANGGKD</sequence>
<evidence type="ECO:0000313" key="1">
    <source>
        <dbReference type="EMBL" id="KAH9781106.1"/>
    </source>
</evidence>
<proteinExistence type="predicted"/>
<name>A0ACB8M644_CITSI</name>
<dbReference type="EMBL" id="CM039172">
    <property type="protein sequence ID" value="KAH9781106.1"/>
    <property type="molecule type" value="Genomic_DNA"/>
</dbReference>
<comment type="caution">
    <text evidence="1">The sequence shown here is derived from an EMBL/GenBank/DDBJ whole genome shotgun (WGS) entry which is preliminary data.</text>
</comment>
<evidence type="ECO:0000313" key="2">
    <source>
        <dbReference type="Proteomes" id="UP000829398"/>
    </source>
</evidence>
<accession>A0ACB8M644</accession>
<gene>
    <name evidence="1" type="ORF">KPL71_008337</name>
</gene>
<keyword evidence="2" id="KW-1185">Reference proteome</keyword>
<organism evidence="1 2">
    <name type="scientific">Citrus sinensis</name>
    <name type="common">Sweet orange</name>
    <name type="synonym">Citrus aurantium var. sinensis</name>
    <dbReference type="NCBI Taxonomy" id="2711"/>
    <lineage>
        <taxon>Eukaryota</taxon>
        <taxon>Viridiplantae</taxon>
        <taxon>Streptophyta</taxon>
        <taxon>Embryophyta</taxon>
        <taxon>Tracheophyta</taxon>
        <taxon>Spermatophyta</taxon>
        <taxon>Magnoliopsida</taxon>
        <taxon>eudicotyledons</taxon>
        <taxon>Gunneridae</taxon>
        <taxon>Pentapetalae</taxon>
        <taxon>rosids</taxon>
        <taxon>malvids</taxon>
        <taxon>Sapindales</taxon>
        <taxon>Rutaceae</taxon>
        <taxon>Aurantioideae</taxon>
        <taxon>Citrus</taxon>
    </lineage>
</organism>
<reference evidence="2" key="1">
    <citation type="journal article" date="2023" name="Hortic. Res.">
        <title>A chromosome-level phased genome enabling allele-level studies in sweet orange: a case study on citrus Huanglongbing tolerance.</title>
        <authorList>
            <person name="Wu B."/>
            <person name="Yu Q."/>
            <person name="Deng Z."/>
            <person name="Duan Y."/>
            <person name="Luo F."/>
            <person name="Gmitter F. Jr."/>
        </authorList>
    </citation>
    <scope>NUCLEOTIDE SEQUENCE [LARGE SCALE GENOMIC DNA]</scope>
    <source>
        <strain evidence="2">cv. Valencia</strain>
    </source>
</reference>